<evidence type="ECO:0000313" key="2">
    <source>
        <dbReference type="Proteomes" id="UP000255014"/>
    </source>
</evidence>
<sequence>MWDFDPIRLGAAVSMEISTPDPDFKTFYLALP</sequence>
<accession>A0A381A4D0</accession>
<name>A0A381A4D0_BORPT</name>
<reference evidence="1 2" key="1">
    <citation type="submission" date="2018-06" db="EMBL/GenBank/DDBJ databases">
        <authorList>
            <consortium name="Pathogen Informatics"/>
            <person name="Doyle S."/>
        </authorList>
    </citation>
    <scope>NUCLEOTIDE SEQUENCE [LARGE SCALE GENOMIC DNA]</scope>
    <source>
        <strain evidence="1 2">NCTC10911</strain>
    </source>
</reference>
<proteinExistence type="predicted"/>
<gene>
    <name evidence="1" type="ORF">NCTC10911_02457</name>
</gene>
<dbReference type="AlphaFoldDB" id="A0A381A4D0"/>
<organism evidence="1 2">
    <name type="scientific">Bordetella pertussis</name>
    <dbReference type="NCBI Taxonomy" id="520"/>
    <lineage>
        <taxon>Bacteria</taxon>
        <taxon>Pseudomonadati</taxon>
        <taxon>Pseudomonadota</taxon>
        <taxon>Betaproteobacteria</taxon>
        <taxon>Burkholderiales</taxon>
        <taxon>Alcaligenaceae</taxon>
        <taxon>Bordetella</taxon>
    </lineage>
</organism>
<dbReference type="Proteomes" id="UP000255014">
    <property type="component" value="Unassembled WGS sequence"/>
</dbReference>
<dbReference type="EMBL" id="UFTT01000002">
    <property type="protein sequence ID" value="SUV65408.1"/>
    <property type="molecule type" value="Genomic_DNA"/>
</dbReference>
<protein>
    <submittedName>
        <fullName evidence="1">Uncharacterized protein</fullName>
    </submittedName>
</protein>
<evidence type="ECO:0000313" key="1">
    <source>
        <dbReference type="EMBL" id="SUV65408.1"/>
    </source>
</evidence>